<evidence type="ECO:0000256" key="2">
    <source>
        <dbReference type="ARBA" id="ARBA00010765"/>
    </source>
</evidence>
<dbReference type="InterPro" id="IPR006638">
    <property type="entry name" value="Elp3/MiaA/NifB-like_rSAM"/>
</dbReference>
<dbReference type="InterPro" id="IPR010722">
    <property type="entry name" value="BATS_dom"/>
</dbReference>
<evidence type="ECO:0000256" key="8">
    <source>
        <dbReference type="ARBA" id="ARBA00022723"/>
    </source>
</evidence>
<keyword evidence="7 13" id="KW-0001">2Fe-2S</keyword>
<dbReference type="SFLD" id="SFLDG01278">
    <property type="entry name" value="biotin_synthase_like"/>
    <property type="match status" value="1"/>
</dbReference>
<dbReference type="SMART" id="SM00729">
    <property type="entry name" value="Elp3"/>
    <property type="match status" value="1"/>
</dbReference>
<accession>A0A840RNG4</accession>
<name>A0A840RNG4_9NEIS</name>
<dbReference type="Pfam" id="PF06968">
    <property type="entry name" value="BATS"/>
    <property type="match status" value="1"/>
</dbReference>
<comment type="function">
    <text evidence="13">Catalyzes the conversion of dethiobiotin (DTB) to biotin by the insertion of a sulfur atom into dethiobiotin via a radical-based mechanism.</text>
</comment>
<evidence type="ECO:0000256" key="11">
    <source>
        <dbReference type="ARBA" id="ARBA00023014"/>
    </source>
</evidence>
<keyword evidence="5 13" id="KW-0808">Transferase</keyword>
<dbReference type="NCBIfam" id="TIGR00433">
    <property type="entry name" value="bioB"/>
    <property type="match status" value="1"/>
</dbReference>
<comment type="cofactor">
    <cofactor evidence="14">
        <name>[2Fe-2S] cluster</name>
        <dbReference type="ChEBI" id="CHEBI:190135"/>
    </cofactor>
    <text evidence="14">Binds 1 [2Fe-2S] cluster. The cluster is coordinated with 3 cysteines and 1 arginine.</text>
</comment>
<feature type="binding site" evidence="13 14">
    <location>
        <position position="278"/>
    </location>
    <ligand>
        <name>[2Fe-2S] cluster</name>
        <dbReference type="ChEBI" id="CHEBI:190135"/>
    </ligand>
</feature>
<evidence type="ECO:0000256" key="3">
    <source>
        <dbReference type="ARBA" id="ARBA00012236"/>
    </source>
</evidence>
<organism evidence="16 17">
    <name type="scientific">Silvimonas terrae</name>
    <dbReference type="NCBI Taxonomy" id="300266"/>
    <lineage>
        <taxon>Bacteria</taxon>
        <taxon>Pseudomonadati</taxon>
        <taxon>Pseudomonadota</taxon>
        <taxon>Betaproteobacteria</taxon>
        <taxon>Neisseriales</taxon>
        <taxon>Chitinibacteraceae</taxon>
        <taxon>Silvimonas</taxon>
    </lineage>
</organism>
<evidence type="ECO:0000256" key="13">
    <source>
        <dbReference type="HAMAP-Rule" id="MF_01694"/>
    </source>
</evidence>
<dbReference type="PROSITE" id="PS51918">
    <property type="entry name" value="RADICAL_SAM"/>
    <property type="match status" value="1"/>
</dbReference>
<dbReference type="Gene3D" id="3.20.20.70">
    <property type="entry name" value="Aldolase class I"/>
    <property type="match status" value="1"/>
</dbReference>
<dbReference type="InterPro" id="IPR013785">
    <property type="entry name" value="Aldolase_TIM"/>
</dbReference>
<feature type="domain" description="Radical SAM core" evidence="15">
    <location>
        <begin position="56"/>
        <end position="280"/>
    </location>
</feature>
<comment type="caution">
    <text evidence="16">The sequence shown here is derived from an EMBL/GenBank/DDBJ whole genome shotgun (WGS) entry which is preliminary data.</text>
</comment>
<dbReference type="PANTHER" id="PTHR22976:SF2">
    <property type="entry name" value="BIOTIN SYNTHASE, MITOCHONDRIAL"/>
    <property type="match status" value="1"/>
</dbReference>
<evidence type="ECO:0000313" key="16">
    <source>
        <dbReference type="EMBL" id="MBB5193611.1"/>
    </source>
</evidence>
<dbReference type="InterPro" id="IPR058240">
    <property type="entry name" value="rSAM_sf"/>
</dbReference>
<sequence length="331" mass="36511">MNHPAALTQPVTFKKLEPHPETQAWDAADVEALLNLPFNDLLFRAQQAHREHFDPNRVQLSTLLSVKTGGCSEDCGYCPQAARYHTGVDNEAMMSADEVIDVARIARENGASRFCMGAAWRGPKQRDLDEVKKMIAGVKALGLETCATLGMLKEGQAEQLRDSGLDYYNHNLDTAPEKYGDIVSTRQYDDRLDTLGKVRKAGIHVCTGGIVGMGETREQRAGLITQLANLDPQPESVPINNLVQVEGTPLHGTDPLDWTEFVRTIAVARITMPQSYVRLSAGRQQMPEAMQALCFMAGANSIFYGDKLLTTGNPDVTRDRALFEKLDIKPL</sequence>
<dbReference type="Pfam" id="PF04055">
    <property type="entry name" value="Radical_SAM"/>
    <property type="match status" value="1"/>
</dbReference>
<dbReference type="GO" id="GO:0051537">
    <property type="term" value="F:2 iron, 2 sulfur cluster binding"/>
    <property type="evidence" value="ECO:0007669"/>
    <property type="project" value="UniProtKB-KW"/>
</dbReference>
<evidence type="ECO:0000256" key="7">
    <source>
        <dbReference type="ARBA" id="ARBA00022714"/>
    </source>
</evidence>
<dbReference type="Proteomes" id="UP000543030">
    <property type="component" value="Unassembled WGS sequence"/>
</dbReference>
<dbReference type="GO" id="GO:0004076">
    <property type="term" value="F:biotin synthase activity"/>
    <property type="evidence" value="ECO:0007669"/>
    <property type="project" value="UniProtKB-UniRule"/>
</dbReference>
<dbReference type="UniPathway" id="UPA00078">
    <property type="reaction ID" value="UER00162"/>
</dbReference>
<evidence type="ECO:0000256" key="10">
    <source>
        <dbReference type="ARBA" id="ARBA00023004"/>
    </source>
</evidence>
<keyword evidence="17" id="KW-1185">Reference proteome</keyword>
<comment type="catalytic activity">
    <reaction evidence="12 13">
        <text>(4R,5S)-dethiobiotin + (sulfur carrier)-SH + 2 reduced [2Fe-2S]-[ferredoxin] + 2 S-adenosyl-L-methionine = (sulfur carrier)-H + biotin + 2 5'-deoxyadenosine + 2 L-methionine + 2 oxidized [2Fe-2S]-[ferredoxin]</text>
        <dbReference type="Rhea" id="RHEA:22060"/>
        <dbReference type="Rhea" id="RHEA-COMP:10000"/>
        <dbReference type="Rhea" id="RHEA-COMP:10001"/>
        <dbReference type="Rhea" id="RHEA-COMP:14737"/>
        <dbReference type="Rhea" id="RHEA-COMP:14739"/>
        <dbReference type="ChEBI" id="CHEBI:17319"/>
        <dbReference type="ChEBI" id="CHEBI:29917"/>
        <dbReference type="ChEBI" id="CHEBI:33737"/>
        <dbReference type="ChEBI" id="CHEBI:33738"/>
        <dbReference type="ChEBI" id="CHEBI:57586"/>
        <dbReference type="ChEBI" id="CHEBI:57844"/>
        <dbReference type="ChEBI" id="CHEBI:59789"/>
        <dbReference type="ChEBI" id="CHEBI:64428"/>
        <dbReference type="ChEBI" id="CHEBI:149473"/>
        <dbReference type="EC" id="2.8.1.6"/>
    </reaction>
</comment>
<keyword evidence="4 13" id="KW-0004">4Fe-4S</keyword>
<dbReference type="PIRSF" id="PIRSF001619">
    <property type="entry name" value="Biotin_synth"/>
    <property type="match status" value="1"/>
</dbReference>
<dbReference type="CDD" id="cd01335">
    <property type="entry name" value="Radical_SAM"/>
    <property type="match status" value="1"/>
</dbReference>
<evidence type="ECO:0000259" key="15">
    <source>
        <dbReference type="PROSITE" id="PS51918"/>
    </source>
</evidence>
<evidence type="ECO:0000256" key="14">
    <source>
        <dbReference type="PIRSR" id="PIRSR001619-1"/>
    </source>
</evidence>
<reference evidence="16 17" key="1">
    <citation type="submission" date="2020-08" db="EMBL/GenBank/DDBJ databases">
        <title>Genomic Encyclopedia of Type Strains, Phase IV (KMG-IV): sequencing the most valuable type-strain genomes for metagenomic binning, comparative biology and taxonomic classification.</title>
        <authorList>
            <person name="Goeker M."/>
        </authorList>
    </citation>
    <scope>NUCLEOTIDE SEQUENCE [LARGE SCALE GENOMIC DNA]</scope>
    <source>
        <strain evidence="16 17">DSM 18233</strain>
    </source>
</reference>
<dbReference type="FunFam" id="3.20.20.70:FF:000011">
    <property type="entry name" value="Biotin synthase"/>
    <property type="match status" value="1"/>
</dbReference>
<gene>
    <name evidence="13" type="primary">bioB</name>
    <name evidence="16" type="ORF">HNQ50_004369</name>
</gene>
<protein>
    <recommendedName>
        <fullName evidence="3 13">Biotin synthase</fullName>
        <ecNumber evidence="3 13">2.8.1.6</ecNumber>
    </recommendedName>
</protein>
<dbReference type="InterPro" id="IPR007197">
    <property type="entry name" value="rSAM"/>
</dbReference>
<comment type="similarity">
    <text evidence="2 13">Belongs to the radical SAM superfamily. Biotin synthase family.</text>
</comment>
<keyword evidence="6 13" id="KW-0949">S-adenosyl-L-methionine</keyword>
<dbReference type="RefSeq" id="WP_184103405.1">
    <property type="nucleotide sequence ID" value="NZ_JACHHN010000012.1"/>
</dbReference>
<comment type="subunit">
    <text evidence="13">Homodimer.</text>
</comment>
<feature type="binding site" evidence="13 14">
    <location>
        <position position="75"/>
    </location>
    <ligand>
        <name>[4Fe-4S] cluster</name>
        <dbReference type="ChEBI" id="CHEBI:49883"/>
        <note>4Fe-4S-S-AdoMet</note>
    </ligand>
</feature>
<dbReference type="InterPro" id="IPR002684">
    <property type="entry name" value="Biotin_synth/BioAB"/>
</dbReference>
<evidence type="ECO:0000256" key="9">
    <source>
        <dbReference type="ARBA" id="ARBA00022756"/>
    </source>
</evidence>
<dbReference type="SMART" id="SM00876">
    <property type="entry name" value="BATS"/>
    <property type="match status" value="1"/>
</dbReference>
<dbReference type="EC" id="2.8.1.6" evidence="3 13"/>
<dbReference type="GO" id="GO:0005506">
    <property type="term" value="F:iron ion binding"/>
    <property type="evidence" value="ECO:0007669"/>
    <property type="project" value="UniProtKB-UniRule"/>
</dbReference>
<dbReference type="SUPFAM" id="SSF102114">
    <property type="entry name" value="Radical SAM enzymes"/>
    <property type="match status" value="1"/>
</dbReference>
<feature type="binding site" evidence="13 14">
    <location>
        <position position="206"/>
    </location>
    <ligand>
        <name>[2Fe-2S] cluster</name>
        <dbReference type="ChEBI" id="CHEBI:190135"/>
    </ligand>
</feature>
<dbReference type="SFLD" id="SFLDF00272">
    <property type="entry name" value="biotin_synthase"/>
    <property type="match status" value="1"/>
</dbReference>
<evidence type="ECO:0000313" key="17">
    <source>
        <dbReference type="Proteomes" id="UP000543030"/>
    </source>
</evidence>
<dbReference type="InterPro" id="IPR024177">
    <property type="entry name" value="Biotin_synthase"/>
</dbReference>
<keyword evidence="10 13" id="KW-0408">Iron</keyword>
<evidence type="ECO:0000256" key="4">
    <source>
        <dbReference type="ARBA" id="ARBA00022485"/>
    </source>
</evidence>
<feature type="binding site" evidence="13 14">
    <location>
        <position position="146"/>
    </location>
    <ligand>
        <name>[2Fe-2S] cluster</name>
        <dbReference type="ChEBI" id="CHEBI:190135"/>
    </ligand>
</feature>
<keyword evidence="8 13" id="KW-0479">Metal-binding</keyword>
<dbReference type="GO" id="GO:0009102">
    <property type="term" value="P:biotin biosynthetic process"/>
    <property type="evidence" value="ECO:0007669"/>
    <property type="project" value="UniProtKB-UniRule"/>
</dbReference>
<keyword evidence="9 13" id="KW-0093">Biotin biosynthesis</keyword>
<evidence type="ECO:0000256" key="5">
    <source>
        <dbReference type="ARBA" id="ARBA00022679"/>
    </source>
</evidence>
<proteinExistence type="inferred from homology"/>
<comment type="cofactor">
    <cofactor evidence="13 14">
        <name>[4Fe-4S] cluster</name>
        <dbReference type="ChEBI" id="CHEBI:49883"/>
    </cofactor>
    <text evidence="13 14">Binds 1 [4Fe-4S] cluster. The cluster is coordinated with 3 cysteines and an exchangeable S-adenosyl-L-methionine.</text>
</comment>
<keyword evidence="11 13" id="KW-0411">Iron-sulfur</keyword>
<dbReference type="HAMAP" id="MF_01694">
    <property type="entry name" value="BioB"/>
    <property type="match status" value="1"/>
</dbReference>
<dbReference type="PANTHER" id="PTHR22976">
    <property type="entry name" value="BIOTIN SYNTHASE"/>
    <property type="match status" value="1"/>
</dbReference>
<dbReference type="SFLD" id="SFLDG01060">
    <property type="entry name" value="BATS_domain_containing"/>
    <property type="match status" value="1"/>
</dbReference>
<feature type="binding site" evidence="13 14">
    <location>
        <position position="115"/>
    </location>
    <ligand>
        <name>[2Fe-2S] cluster</name>
        <dbReference type="ChEBI" id="CHEBI:190135"/>
    </ligand>
</feature>
<dbReference type="SFLD" id="SFLDS00029">
    <property type="entry name" value="Radical_SAM"/>
    <property type="match status" value="1"/>
</dbReference>
<feature type="binding site" evidence="13 14">
    <location>
        <position position="71"/>
    </location>
    <ligand>
        <name>[4Fe-4S] cluster</name>
        <dbReference type="ChEBI" id="CHEBI:49883"/>
        <note>4Fe-4S-S-AdoMet</note>
    </ligand>
</feature>
<comment type="cofactor">
    <cofactor evidence="13">
        <name>[2Fe-2S] cluster</name>
        <dbReference type="ChEBI" id="CHEBI:190135"/>
    </cofactor>
    <text evidence="13">Binds 1 [2Fe-2S] cluster. The cluster is coordinated with 3 cysteines and 1 arginine.</text>
</comment>
<evidence type="ECO:0000256" key="12">
    <source>
        <dbReference type="ARBA" id="ARBA00051157"/>
    </source>
</evidence>
<dbReference type="GO" id="GO:0051539">
    <property type="term" value="F:4 iron, 4 sulfur cluster binding"/>
    <property type="evidence" value="ECO:0007669"/>
    <property type="project" value="UniProtKB-KW"/>
</dbReference>
<dbReference type="AlphaFoldDB" id="A0A840RNG4"/>
<evidence type="ECO:0000256" key="1">
    <source>
        <dbReference type="ARBA" id="ARBA00004942"/>
    </source>
</evidence>
<feature type="binding site" evidence="13 14">
    <location>
        <position position="78"/>
    </location>
    <ligand>
        <name>[4Fe-4S] cluster</name>
        <dbReference type="ChEBI" id="CHEBI:49883"/>
        <note>4Fe-4S-S-AdoMet</note>
    </ligand>
</feature>
<comment type="pathway">
    <text evidence="1 13">Cofactor biosynthesis; biotin biosynthesis; biotin from 7,8-diaminononanoate: step 2/2.</text>
</comment>
<dbReference type="EMBL" id="JACHHN010000012">
    <property type="protein sequence ID" value="MBB5193611.1"/>
    <property type="molecule type" value="Genomic_DNA"/>
</dbReference>
<evidence type="ECO:0000256" key="6">
    <source>
        <dbReference type="ARBA" id="ARBA00022691"/>
    </source>
</evidence>